<accession>A0A507D6T8</accession>
<dbReference type="GO" id="GO:0016592">
    <property type="term" value="C:mediator complex"/>
    <property type="evidence" value="ECO:0007669"/>
    <property type="project" value="InterPro"/>
</dbReference>
<dbReference type="PANTHER" id="PTHR12434">
    <property type="entry name" value="MEDIATOR OF RNA POLYMERASE II TRANSCRIPTION SUBUNIT 22"/>
    <property type="match status" value="1"/>
</dbReference>
<dbReference type="EMBL" id="QEAN01000285">
    <property type="protein sequence ID" value="TPX41111.1"/>
    <property type="molecule type" value="Genomic_DNA"/>
</dbReference>
<evidence type="ECO:0008006" key="11">
    <source>
        <dbReference type="Google" id="ProtNLM"/>
    </source>
</evidence>
<evidence type="ECO:0000313" key="9">
    <source>
        <dbReference type="Proteomes" id="UP000317494"/>
    </source>
</evidence>
<name>A0A507D6T8_9FUNG</name>
<dbReference type="STRING" id="286115.A0A507D6T8"/>
<organism evidence="8 10">
    <name type="scientific">Synchytrium endobioticum</name>
    <dbReference type="NCBI Taxonomy" id="286115"/>
    <lineage>
        <taxon>Eukaryota</taxon>
        <taxon>Fungi</taxon>
        <taxon>Fungi incertae sedis</taxon>
        <taxon>Chytridiomycota</taxon>
        <taxon>Chytridiomycota incertae sedis</taxon>
        <taxon>Chytridiomycetes</taxon>
        <taxon>Synchytriales</taxon>
        <taxon>Synchytriaceae</taxon>
        <taxon>Synchytrium</taxon>
    </lineage>
</organism>
<evidence type="ECO:0000256" key="2">
    <source>
        <dbReference type="ARBA" id="ARBA00005942"/>
    </source>
</evidence>
<dbReference type="Proteomes" id="UP000320475">
    <property type="component" value="Unassembled WGS sequence"/>
</dbReference>
<comment type="subcellular location">
    <subcellularLocation>
        <location evidence="1">Nucleus</location>
    </subcellularLocation>
</comment>
<evidence type="ECO:0000256" key="3">
    <source>
        <dbReference type="ARBA" id="ARBA00023015"/>
    </source>
</evidence>
<dbReference type="InterPro" id="IPR009332">
    <property type="entry name" value="Med22"/>
</dbReference>
<comment type="similarity">
    <text evidence="2">Belongs to the Mediator complex subunit 22 family.</text>
</comment>
<keyword evidence="9" id="KW-1185">Reference proteome</keyword>
<evidence type="ECO:0000256" key="6">
    <source>
        <dbReference type="SAM" id="MobiDB-lite"/>
    </source>
</evidence>
<evidence type="ECO:0000256" key="1">
    <source>
        <dbReference type="ARBA" id="ARBA00004123"/>
    </source>
</evidence>
<evidence type="ECO:0000313" key="7">
    <source>
        <dbReference type="EMBL" id="TPX41111.1"/>
    </source>
</evidence>
<feature type="region of interest" description="Disordered" evidence="6">
    <location>
        <begin position="45"/>
        <end position="81"/>
    </location>
</feature>
<dbReference type="OrthoDB" id="203279at2759"/>
<evidence type="ECO:0000256" key="5">
    <source>
        <dbReference type="ARBA" id="ARBA00023242"/>
    </source>
</evidence>
<evidence type="ECO:0000313" key="8">
    <source>
        <dbReference type="EMBL" id="TPX47156.1"/>
    </source>
</evidence>
<gene>
    <name evidence="8" type="ORF">SeLEV6574_g02820</name>
    <name evidence="7" type="ORF">SeMB42_g05726</name>
</gene>
<comment type="caution">
    <text evidence="8">The sequence shown here is derived from an EMBL/GenBank/DDBJ whole genome shotgun (WGS) entry which is preliminary data.</text>
</comment>
<keyword evidence="4" id="KW-0804">Transcription</keyword>
<protein>
    <recommendedName>
        <fullName evidence="11">Mediator of RNA polymerase II transcription subunit 22</fullName>
    </recommendedName>
</protein>
<proteinExistence type="inferred from homology"/>
<sequence>MHRPKKSIWAKSVIEEEFNKRVDVETSNMAESFLEIIDAARSHTPDDPLAGRLLRPGHQPTLRASPAPPAPGAPGAPQAPNMRIDDIHTTLQKTARMNVATASLIKSAESLLSITSELKQCLILNDYSAVNEAVKARREQVAAQQHNIKETLTALGDALTGVCSELERALFKAVISE</sequence>
<dbReference type="VEuPathDB" id="FungiDB:SeMB42_g05726"/>
<evidence type="ECO:0000313" key="10">
    <source>
        <dbReference type="Proteomes" id="UP000320475"/>
    </source>
</evidence>
<dbReference type="GO" id="GO:0003712">
    <property type="term" value="F:transcription coregulator activity"/>
    <property type="evidence" value="ECO:0007669"/>
    <property type="project" value="InterPro"/>
</dbReference>
<reference evidence="9 10" key="1">
    <citation type="journal article" date="2019" name="Sci. Rep.">
        <title>Comparative genomics of chytrid fungi reveal insights into the obligate biotrophic and pathogenic lifestyle of Synchytrium endobioticum.</title>
        <authorList>
            <person name="van de Vossenberg B.T.L.H."/>
            <person name="Warris S."/>
            <person name="Nguyen H.D.T."/>
            <person name="van Gent-Pelzer M.P.E."/>
            <person name="Joly D.L."/>
            <person name="van de Geest H.C."/>
            <person name="Bonants P.J.M."/>
            <person name="Smith D.S."/>
            <person name="Levesque C.A."/>
            <person name="van der Lee T.A.J."/>
        </authorList>
    </citation>
    <scope>NUCLEOTIDE SEQUENCE [LARGE SCALE GENOMIC DNA]</scope>
    <source>
        <strain evidence="8 10">LEV6574</strain>
        <strain evidence="7 9">MB42</strain>
    </source>
</reference>
<evidence type="ECO:0000256" key="4">
    <source>
        <dbReference type="ARBA" id="ARBA00023163"/>
    </source>
</evidence>
<dbReference type="GO" id="GO:0006357">
    <property type="term" value="P:regulation of transcription by RNA polymerase II"/>
    <property type="evidence" value="ECO:0007669"/>
    <property type="project" value="InterPro"/>
</dbReference>
<keyword evidence="3" id="KW-0805">Transcription regulation</keyword>
<keyword evidence="5" id="KW-0539">Nucleus</keyword>
<dbReference type="Pfam" id="PF06179">
    <property type="entry name" value="Med22"/>
    <property type="match status" value="1"/>
</dbReference>
<dbReference type="PANTHER" id="PTHR12434:SF6">
    <property type="entry name" value="MEDIATOR OF RNA POLYMERASE II TRANSCRIPTION SUBUNIT 22"/>
    <property type="match status" value="1"/>
</dbReference>
<dbReference type="AlphaFoldDB" id="A0A507D6T8"/>
<dbReference type="Proteomes" id="UP000317494">
    <property type="component" value="Unassembled WGS sequence"/>
</dbReference>
<dbReference type="EMBL" id="QEAM01000084">
    <property type="protein sequence ID" value="TPX47156.1"/>
    <property type="molecule type" value="Genomic_DNA"/>
</dbReference>